<keyword evidence="2" id="KW-0732">Signal</keyword>
<dbReference type="PANTHER" id="PTHR28288">
    <property type="entry name" value="PROTEASE B INHIBITOR 2"/>
    <property type="match status" value="1"/>
</dbReference>
<evidence type="ECO:0000256" key="1">
    <source>
        <dbReference type="ARBA" id="ARBA00038069"/>
    </source>
</evidence>
<feature type="signal peptide" evidence="2">
    <location>
        <begin position="1"/>
        <end position="19"/>
    </location>
</feature>
<comment type="similarity">
    <text evidence="1">Belongs to the protease inhibitor I9 family.</text>
</comment>
<dbReference type="AlphaFoldDB" id="A0AAV9PGD3"/>
<dbReference type="Gene3D" id="3.30.70.80">
    <property type="entry name" value="Peptidase S8 propeptide/proteinase inhibitor I9"/>
    <property type="match status" value="1"/>
</dbReference>
<evidence type="ECO:0000313" key="4">
    <source>
        <dbReference type="Proteomes" id="UP001337655"/>
    </source>
</evidence>
<dbReference type="InterPro" id="IPR037045">
    <property type="entry name" value="S8pro/Inhibitor_I9_sf"/>
</dbReference>
<dbReference type="GeneID" id="89924112"/>
<dbReference type="InterPro" id="IPR052471">
    <property type="entry name" value="PBI_I9"/>
</dbReference>
<keyword evidence="4" id="KW-1185">Reference proteome</keyword>
<dbReference type="Proteomes" id="UP001337655">
    <property type="component" value="Unassembled WGS sequence"/>
</dbReference>
<dbReference type="EMBL" id="JAVRRT010000004">
    <property type="protein sequence ID" value="KAK5172645.1"/>
    <property type="molecule type" value="Genomic_DNA"/>
</dbReference>
<sequence>MKFAIQLLLIALLAFFGAAATVDQKPVIISYPKDTPQSVLDEAMETIRKAGGVITHEYSIIRGFAAKASTEAMDTVKAWGTKHDVIIEEDQVITTNND</sequence>
<reference evidence="3 4" key="1">
    <citation type="submission" date="2023-08" db="EMBL/GenBank/DDBJ databases">
        <title>Black Yeasts Isolated from many extreme environments.</title>
        <authorList>
            <person name="Coleine C."/>
            <person name="Stajich J.E."/>
            <person name="Selbmann L."/>
        </authorList>
    </citation>
    <scope>NUCLEOTIDE SEQUENCE [LARGE SCALE GENOMIC DNA]</scope>
    <source>
        <strain evidence="3 4">CCFEE 5935</strain>
    </source>
</reference>
<accession>A0AAV9PGD3</accession>
<gene>
    <name evidence="3" type="ORF">LTR77_002765</name>
</gene>
<organism evidence="3 4">
    <name type="scientific">Saxophila tyrrhenica</name>
    <dbReference type="NCBI Taxonomy" id="1690608"/>
    <lineage>
        <taxon>Eukaryota</taxon>
        <taxon>Fungi</taxon>
        <taxon>Dikarya</taxon>
        <taxon>Ascomycota</taxon>
        <taxon>Pezizomycotina</taxon>
        <taxon>Dothideomycetes</taxon>
        <taxon>Dothideomycetidae</taxon>
        <taxon>Mycosphaerellales</taxon>
        <taxon>Extremaceae</taxon>
        <taxon>Saxophila</taxon>
    </lineage>
</organism>
<dbReference type="FunFam" id="3.30.70.80:FF:000005">
    <property type="entry name" value="Proteinase inhibitor I2B"/>
    <property type="match status" value="1"/>
</dbReference>
<dbReference type="GO" id="GO:0004866">
    <property type="term" value="F:endopeptidase inhibitor activity"/>
    <property type="evidence" value="ECO:0007669"/>
    <property type="project" value="TreeGrafter"/>
</dbReference>
<dbReference type="RefSeq" id="XP_064661363.1">
    <property type="nucleotide sequence ID" value="XM_064800024.1"/>
</dbReference>
<evidence type="ECO:0000256" key="2">
    <source>
        <dbReference type="SAM" id="SignalP"/>
    </source>
</evidence>
<dbReference type="GO" id="GO:0042144">
    <property type="term" value="P:vacuole fusion, non-autophagic"/>
    <property type="evidence" value="ECO:0007669"/>
    <property type="project" value="TreeGrafter"/>
</dbReference>
<dbReference type="PANTHER" id="PTHR28288:SF1">
    <property type="entry name" value="INHIBITOR I9 DOMAIN-CONTAINING PROTEIN"/>
    <property type="match status" value="1"/>
</dbReference>
<evidence type="ECO:0000313" key="3">
    <source>
        <dbReference type="EMBL" id="KAK5172645.1"/>
    </source>
</evidence>
<comment type="caution">
    <text evidence="3">The sequence shown here is derived from an EMBL/GenBank/DDBJ whole genome shotgun (WGS) entry which is preliminary data.</text>
</comment>
<feature type="chain" id="PRO_5043799110" evidence="2">
    <location>
        <begin position="20"/>
        <end position="98"/>
    </location>
</feature>
<name>A0AAV9PGD3_9PEZI</name>
<proteinExistence type="inferred from homology"/>
<dbReference type="SUPFAM" id="SSF54897">
    <property type="entry name" value="Protease propeptides/inhibitors"/>
    <property type="match status" value="1"/>
</dbReference>
<protein>
    <submittedName>
        <fullName evidence="3">Uncharacterized protein</fullName>
    </submittedName>
</protein>